<dbReference type="FunFam" id="3.40.50.620:FF:000021">
    <property type="entry name" value="Riboflavin biosynthesis protein"/>
    <property type="match status" value="1"/>
</dbReference>
<keyword evidence="3 14" id="KW-0285">Flavoprotein</keyword>
<keyword evidence="8 14" id="KW-0418">Kinase</keyword>
<evidence type="ECO:0000313" key="17">
    <source>
        <dbReference type="Proteomes" id="UP000000486"/>
    </source>
</evidence>
<dbReference type="InterPro" id="IPR015864">
    <property type="entry name" value="FAD_synthase"/>
</dbReference>
<keyword evidence="6 14" id="KW-0548">Nucleotidyltransferase</keyword>
<keyword evidence="9 14" id="KW-0274">FAD</keyword>
<name>A0A0E0UVS3_LISMM</name>
<evidence type="ECO:0000256" key="7">
    <source>
        <dbReference type="ARBA" id="ARBA00022741"/>
    </source>
</evidence>
<comment type="catalytic activity">
    <reaction evidence="12 14">
        <text>riboflavin + ATP = FMN + ADP + H(+)</text>
        <dbReference type="Rhea" id="RHEA:14357"/>
        <dbReference type="ChEBI" id="CHEBI:15378"/>
        <dbReference type="ChEBI" id="CHEBI:30616"/>
        <dbReference type="ChEBI" id="CHEBI:57986"/>
        <dbReference type="ChEBI" id="CHEBI:58210"/>
        <dbReference type="ChEBI" id="CHEBI:456216"/>
        <dbReference type="EC" id="2.7.1.26"/>
    </reaction>
</comment>
<evidence type="ECO:0000313" key="16">
    <source>
        <dbReference type="EMBL" id="AEH92419.1"/>
    </source>
</evidence>
<dbReference type="PANTHER" id="PTHR22749:SF6">
    <property type="entry name" value="RIBOFLAVIN KINASE"/>
    <property type="match status" value="1"/>
</dbReference>
<dbReference type="UniPathway" id="UPA00277">
    <property type="reaction ID" value="UER00407"/>
</dbReference>
<keyword evidence="10 14" id="KW-0067">ATP-binding</keyword>
<organism evidence="16 17">
    <name type="scientific">Listeria monocytogenes serotype 4a (strain M7)</name>
    <dbReference type="NCBI Taxonomy" id="1030009"/>
    <lineage>
        <taxon>Bacteria</taxon>
        <taxon>Bacillati</taxon>
        <taxon>Bacillota</taxon>
        <taxon>Bacilli</taxon>
        <taxon>Bacillales</taxon>
        <taxon>Listeriaceae</taxon>
        <taxon>Listeria</taxon>
    </lineage>
</organism>
<dbReference type="PATRIC" id="fig|1030009.3.peg.1403"/>
<dbReference type="Gene3D" id="2.40.30.30">
    <property type="entry name" value="Riboflavin kinase-like"/>
    <property type="match status" value="1"/>
</dbReference>
<dbReference type="Proteomes" id="UP000000486">
    <property type="component" value="Chromosome"/>
</dbReference>
<dbReference type="Gene3D" id="3.40.50.620">
    <property type="entry name" value="HUPs"/>
    <property type="match status" value="1"/>
</dbReference>
<evidence type="ECO:0000259" key="15">
    <source>
        <dbReference type="SMART" id="SM00904"/>
    </source>
</evidence>
<dbReference type="EC" id="2.7.1.26" evidence="14"/>
<dbReference type="Pfam" id="PF06574">
    <property type="entry name" value="FAD_syn"/>
    <property type="match status" value="1"/>
</dbReference>
<keyword evidence="4 14" id="KW-0288">FMN</keyword>
<evidence type="ECO:0000256" key="14">
    <source>
        <dbReference type="PIRNR" id="PIRNR004491"/>
    </source>
</evidence>
<dbReference type="NCBIfam" id="TIGR00125">
    <property type="entry name" value="cyt_tran_rel"/>
    <property type="match status" value="1"/>
</dbReference>
<keyword evidence="7 14" id="KW-0547">Nucleotide-binding</keyword>
<evidence type="ECO:0000256" key="3">
    <source>
        <dbReference type="ARBA" id="ARBA00022630"/>
    </source>
</evidence>
<dbReference type="UniPathway" id="UPA00276">
    <property type="reaction ID" value="UER00406"/>
</dbReference>
<dbReference type="RefSeq" id="WP_012581380.1">
    <property type="nucleotide sequence ID" value="NC_017537.1"/>
</dbReference>
<dbReference type="CDD" id="cd02064">
    <property type="entry name" value="FAD_synthetase_N"/>
    <property type="match status" value="1"/>
</dbReference>
<dbReference type="HOGENOM" id="CLU_048437_0_2_9"/>
<dbReference type="GO" id="GO:0006747">
    <property type="term" value="P:FAD biosynthetic process"/>
    <property type="evidence" value="ECO:0007669"/>
    <property type="project" value="UniProtKB-UniRule"/>
</dbReference>
<dbReference type="Pfam" id="PF01687">
    <property type="entry name" value="Flavokinase"/>
    <property type="match status" value="1"/>
</dbReference>
<proteinExistence type="inferred from homology"/>
<comment type="catalytic activity">
    <reaction evidence="13 14">
        <text>FMN + ATP + H(+) = FAD + diphosphate</text>
        <dbReference type="Rhea" id="RHEA:17237"/>
        <dbReference type="ChEBI" id="CHEBI:15378"/>
        <dbReference type="ChEBI" id="CHEBI:30616"/>
        <dbReference type="ChEBI" id="CHEBI:33019"/>
        <dbReference type="ChEBI" id="CHEBI:57692"/>
        <dbReference type="ChEBI" id="CHEBI:58210"/>
        <dbReference type="EC" id="2.7.7.2"/>
    </reaction>
</comment>
<evidence type="ECO:0000256" key="2">
    <source>
        <dbReference type="ARBA" id="ARBA00005201"/>
    </source>
</evidence>
<dbReference type="FunFam" id="2.40.30.30:FF:000004">
    <property type="entry name" value="Riboflavin biosynthesis protein"/>
    <property type="match status" value="1"/>
</dbReference>
<evidence type="ECO:0000256" key="4">
    <source>
        <dbReference type="ARBA" id="ARBA00022643"/>
    </source>
</evidence>
<dbReference type="SUPFAM" id="SSF52374">
    <property type="entry name" value="Nucleotidylyl transferase"/>
    <property type="match status" value="1"/>
</dbReference>
<comment type="pathway">
    <text evidence="2 14">Cofactor biosynthesis; FMN biosynthesis; FMN from riboflavin (ATP route): step 1/1.</text>
</comment>
<dbReference type="InterPro" id="IPR014729">
    <property type="entry name" value="Rossmann-like_a/b/a_fold"/>
</dbReference>
<dbReference type="GO" id="GO:0003919">
    <property type="term" value="F:FMN adenylyltransferase activity"/>
    <property type="evidence" value="ECO:0007669"/>
    <property type="project" value="UniProtKB-UniRule"/>
</dbReference>
<evidence type="ECO:0000256" key="1">
    <source>
        <dbReference type="ARBA" id="ARBA00004726"/>
    </source>
</evidence>
<dbReference type="InterPro" id="IPR004821">
    <property type="entry name" value="Cyt_trans-like"/>
</dbReference>
<evidence type="ECO:0000256" key="13">
    <source>
        <dbReference type="ARBA" id="ARBA00049494"/>
    </source>
</evidence>
<dbReference type="InterPro" id="IPR015865">
    <property type="entry name" value="Riboflavin_kinase_bac/euk"/>
</dbReference>
<dbReference type="EMBL" id="CP002816">
    <property type="protein sequence ID" value="AEH92419.1"/>
    <property type="molecule type" value="Genomic_DNA"/>
</dbReference>
<dbReference type="KEGG" id="lmq:LMM7_1414"/>
<dbReference type="GO" id="GO:0008531">
    <property type="term" value="F:riboflavin kinase activity"/>
    <property type="evidence" value="ECO:0007669"/>
    <property type="project" value="UniProtKB-UniRule"/>
</dbReference>
<dbReference type="NCBIfam" id="NF004162">
    <property type="entry name" value="PRK05627.1-5"/>
    <property type="match status" value="1"/>
</dbReference>
<sequence>MKTIYLHHPITTDEWTSIKKVMALGFFDGVHLGHQAVIKKAKQIAEQKGLQTAVLTFDPHPSVVLSNIRKQVKYLTPLEDKAEKMAELGVDIMYVVRFTTQFSELSPQSFVDNYLVALNVEHVVAGFDYSYGKKGEGKMTDLAQYADGRFEVTIVDKQTAASDKISSTNIRRAITEGELEEANQLLGYPYTTKGTVIHGDKRGRTIGFPTANIRVNEDYLIPKLGVYAVKFRVNGETHLGMASIGYNITFKDDQALSIEVYILDFHREIYGEEAEIEWYQFFRPELKFNGVEGLIAQLEKDEQDTRAYFADLED</sequence>
<dbReference type="EC" id="2.7.7.2" evidence="14"/>
<evidence type="ECO:0000256" key="12">
    <source>
        <dbReference type="ARBA" id="ARBA00047880"/>
    </source>
</evidence>
<evidence type="ECO:0000256" key="10">
    <source>
        <dbReference type="ARBA" id="ARBA00022840"/>
    </source>
</evidence>
<dbReference type="GO" id="GO:0009398">
    <property type="term" value="P:FMN biosynthetic process"/>
    <property type="evidence" value="ECO:0007669"/>
    <property type="project" value="UniProtKB-UniRule"/>
</dbReference>
<dbReference type="SUPFAM" id="SSF82114">
    <property type="entry name" value="Riboflavin kinase-like"/>
    <property type="match status" value="1"/>
</dbReference>
<dbReference type="InterPro" id="IPR023465">
    <property type="entry name" value="Riboflavin_kinase_dom_sf"/>
</dbReference>
<dbReference type="NCBIfam" id="NF004160">
    <property type="entry name" value="PRK05627.1-3"/>
    <property type="match status" value="1"/>
</dbReference>
<evidence type="ECO:0000256" key="6">
    <source>
        <dbReference type="ARBA" id="ARBA00022695"/>
    </source>
</evidence>
<evidence type="ECO:0000256" key="11">
    <source>
        <dbReference type="ARBA" id="ARBA00023268"/>
    </source>
</evidence>
<keyword evidence="5 14" id="KW-0808">Transferase</keyword>
<keyword evidence="11" id="KW-0511">Multifunctional enzyme</keyword>
<reference evidence="16 17" key="1">
    <citation type="journal article" date="2011" name="J. Bacteriol.">
        <title>Genome sequence of the nonpathogenic Listeria monocytogenes serovar 4a strain M7.</title>
        <authorList>
            <person name="Chen J."/>
            <person name="Xia Y."/>
            <person name="Cheng C."/>
            <person name="Fang C."/>
            <person name="Shan Y."/>
            <person name="Jin G."/>
            <person name="Fang W."/>
        </authorList>
    </citation>
    <scope>NUCLEOTIDE SEQUENCE [LARGE SCALE GENOMIC DNA]</scope>
    <source>
        <strain evidence="16 17">M7</strain>
    </source>
</reference>
<dbReference type="InterPro" id="IPR002606">
    <property type="entry name" value="Riboflavin_kinase_bac"/>
</dbReference>
<feature type="domain" description="Riboflavin kinase" evidence="15">
    <location>
        <begin position="185"/>
        <end position="310"/>
    </location>
</feature>
<evidence type="ECO:0000256" key="9">
    <source>
        <dbReference type="ARBA" id="ARBA00022827"/>
    </source>
</evidence>
<dbReference type="PIRSF" id="PIRSF004491">
    <property type="entry name" value="FAD_Synth"/>
    <property type="match status" value="1"/>
</dbReference>
<protein>
    <recommendedName>
        <fullName evidence="14">Riboflavin biosynthesis protein</fullName>
    </recommendedName>
    <domain>
        <recommendedName>
            <fullName evidence="14">Riboflavin kinase</fullName>
            <ecNumber evidence="14">2.7.1.26</ecNumber>
        </recommendedName>
        <alternativeName>
            <fullName evidence="14">Flavokinase</fullName>
        </alternativeName>
    </domain>
    <domain>
        <recommendedName>
            <fullName evidence="14">FMN adenylyltransferase</fullName>
            <ecNumber evidence="14">2.7.7.2</ecNumber>
        </recommendedName>
        <alternativeName>
            <fullName evidence="14">FAD pyrophosphorylase</fullName>
        </alternativeName>
        <alternativeName>
            <fullName evidence="14">FAD synthase</fullName>
        </alternativeName>
    </domain>
</protein>
<dbReference type="PANTHER" id="PTHR22749">
    <property type="entry name" value="RIBOFLAVIN KINASE/FMN ADENYLYLTRANSFERASE"/>
    <property type="match status" value="1"/>
</dbReference>
<gene>
    <name evidence="16" type="primary">ribC</name>
    <name evidence="16" type="ordered locus">LMM7_1414</name>
</gene>
<dbReference type="GO" id="GO:0005524">
    <property type="term" value="F:ATP binding"/>
    <property type="evidence" value="ECO:0007669"/>
    <property type="project" value="UniProtKB-UniRule"/>
</dbReference>
<dbReference type="AlphaFoldDB" id="A0A0E0UVS3"/>
<evidence type="ECO:0000256" key="5">
    <source>
        <dbReference type="ARBA" id="ARBA00022679"/>
    </source>
</evidence>
<comment type="pathway">
    <text evidence="1 14">Cofactor biosynthesis; FAD biosynthesis; FAD from FMN: step 1/1.</text>
</comment>
<dbReference type="SMART" id="SM00904">
    <property type="entry name" value="Flavokinase"/>
    <property type="match status" value="1"/>
</dbReference>
<comment type="similarity">
    <text evidence="14">Belongs to the ribF family.</text>
</comment>
<evidence type="ECO:0000256" key="8">
    <source>
        <dbReference type="ARBA" id="ARBA00022777"/>
    </source>
</evidence>
<dbReference type="InterPro" id="IPR023468">
    <property type="entry name" value="Riboflavin_kinase"/>
</dbReference>
<dbReference type="GO" id="GO:0009231">
    <property type="term" value="P:riboflavin biosynthetic process"/>
    <property type="evidence" value="ECO:0007669"/>
    <property type="project" value="InterPro"/>
</dbReference>
<accession>A0A0E0UVS3</accession>
<dbReference type="NCBIfam" id="TIGR00083">
    <property type="entry name" value="ribF"/>
    <property type="match status" value="1"/>
</dbReference>